<sequence>MTIVGAPTSRDVRTIPRALARDRALLTGYFVGLGVVTAVWGTRIPAVQAAAGLDTAGLAAVLLAAAAGMVAGLRVGGQIAERHGLPVLLTGGGVGFAMSLALLGTCRTALAAGVAALIFGAAHGVLDVAANAAAVDCQRAYRRPIMSGLHAAYSLGALAGASIAAVTAQWPHTYLFVGIAGISIVATMAAVPVTRELGAPAPEDVATPEVPQSRSFRVWLLGVLAAACLLGEGAAADWSAVHLTDLDASPTLAAAAFAGYSAAMAAGRLVGDRLTTHFGASKVVRVGAMLAAAGLLAGVLSAEIVVALAGWALFGLGLSVIVPSLFSAAGSGGPRSVATVAVIGYVGLLAGPAAIGVLATATSLPLALLLPAVLAAAVAFLSPRALENT</sequence>
<feature type="transmembrane region" description="Helical" evidence="5">
    <location>
        <begin position="24"/>
        <end position="43"/>
    </location>
</feature>
<name>A0A4V6ICC3_9NOCA</name>
<evidence type="ECO:0000256" key="2">
    <source>
        <dbReference type="ARBA" id="ARBA00022692"/>
    </source>
</evidence>
<dbReference type="PANTHER" id="PTHR23514:SF13">
    <property type="entry name" value="INNER MEMBRANE PROTEIN YBJJ"/>
    <property type="match status" value="1"/>
</dbReference>
<dbReference type="CDD" id="cd17393">
    <property type="entry name" value="MFS_MosC_like"/>
    <property type="match status" value="1"/>
</dbReference>
<organism evidence="6 7">
    <name type="scientific">Nocardia cyriacigeorgica</name>
    <dbReference type="NCBI Taxonomy" id="135487"/>
    <lineage>
        <taxon>Bacteria</taxon>
        <taxon>Bacillati</taxon>
        <taxon>Actinomycetota</taxon>
        <taxon>Actinomycetes</taxon>
        <taxon>Mycobacteriales</taxon>
        <taxon>Nocardiaceae</taxon>
        <taxon>Nocardia</taxon>
    </lineage>
</organism>
<dbReference type="AlphaFoldDB" id="A0A4V6ICC3"/>
<dbReference type="GO" id="GO:0016020">
    <property type="term" value="C:membrane"/>
    <property type="evidence" value="ECO:0007669"/>
    <property type="project" value="UniProtKB-SubCell"/>
</dbReference>
<gene>
    <name evidence="6" type="primary">ybjJ_1</name>
    <name evidence="6" type="ORF">NCTC10797_02892</name>
</gene>
<comment type="subcellular location">
    <subcellularLocation>
        <location evidence="1">Membrane</location>
        <topology evidence="1">Multi-pass membrane protein</topology>
    </subcellularLocation>
</comment>
<feature type="transmembrane region" description="Helical" evidence="5">
    <location>
        <begin position="283"/>
        <end position="302"/>
    </location>
</feature>
<feature type="transmembrane region" description="Helical" evidence="5">
    <location>
        <begin position="252"/>
        <end position="271"/>
    </location>
</feature>
<evidence type="ECO:0000256" key="5">
    <source>
        <dbReference type="SAM" id="Phobius"/>
    </source>
</evidence>
<evidence type="ECO:0000313" key="7">
    <source>
        <dbReference type="Proteomes" id="UP000290439"/>
    </source>
</evidence>
<feature type="transmembrane region" description="Helical" evidence="5">
    <location>
        <begin position="151"/>
        <end position="168"/>
    </location>
</feature>
<keyword evidence="2 5" id="KW-0812">Transmembrane</keyword>
<feature type="transmembrane region" description="Helical" evidence="5">
    <location>
        <begin position="218"/>
        <end position="240"/>
    </location>
</feature>
<dbReference type="InterPro" id="IPR051788">
    <property type="entry name" value="MFS_Transporter"/>
</dbReference>
<feature type="transmembrane region" description="Helical" evidence="5">
    <location>
        <begin position="55"/>
        <end position="73"/>
    </location>
</feature>
<keyword evidence="3 5" id="KW-1133">Transmembrane helix</keyword>
<proteinExistence type="predicted"/>
<evidence type="ECO:0000313" key="6">
    <source>
        <dbReference type="EMBL" id="VFA99113.1"/>
    </source>
</evidence>
<dbReference type="Gene3D" id="1.20.1250.20">
    <property type="entry name" value="MFS general substrate transporter like domains"/>
    <property type="match status" value="2"/>
</dbReference>
<feature type="transmembrane region" description="Helical" evidence="5">
    <location>
        <begin position="366"/>
        <end position="386"/>
    </location>
</feature>
<feature type="transmembrane region" description="Helical" evidence="5">
    <location>
        <begin position="174"/>
        <end position="193"/>
    </location>
</feature>
<evidence type="ECO:0000256" key="1">
    <source>
        <dbReference type="ARBA" id="ARBA00004141"/>
    </source>
</evidence>
<feature type="transmembrane region" description="Helical" evidence="5">
    <location>
        <begin position="338"/>
        <end position="360"/>
    </location>
</feature>
<dbReference type="InterPro" id="IPR011701">
    <property type="entry name" value="MFS"/>
</dbReference>
<reference evidence="6 7" key="1">
    <citation type="submission" date="2019-02" db="EMBL/GenBank/DDBJ databases">
        <authorList>
            <consortium name="Pathogen Informatics"/>
        </authorList>
    </citation>
    <scope>NUCLEOTIDE SEQUENCE [LARGE SCALE GENOMIC DNA]</scope>
    <source>
        <strain evidence="6 7">3012STDY6756504</strain>
    </source>
</reference>
<protein>
    <submittedName>
        <fullName evidence="6">Inner membrane protein ybjJ</fullName>
    </submittedName>
</protein>
<dbReference type="EMBL" id="LR215973">
    <property type="protein sequence ID" value="VFA99113.1"/>
    <property type="molecule type" value="Genomic_DNA"/>
</dbReference>
<accession>A0A4V6ICC3</accession>
<dbReference type="RefSeq" id="WP_130917455.1">
    <property type="nucleotide sequence ID" value="NZ_LR215973.1"/>
</dbReference>
<dbReference type="Pfam" id="PF07690">
    <property type="entry name" value="MFS_1"/>
    <property type="match status" value="1"/>
</dbReference>
<feature type="transmembrane region" description="Helical" evidence="5">
    <location>
        <begin position="308"/>
        <end position="326"/>
    </location>
</feature>
<feature type="transmembrane region" description="Helical" evidence="5">
    <location>
        <begin position="109"/>
        <end position="130"/>
    </location>
</feature>
<dbReference type="PANTHER" id="PTHR23514">
    <property type="entry name" value="BYPASS OF STOP CODON PROTEIN 6"/>
    <property type="match status" value="1"/>
</dbReference>
<dbReference type="GO" id="GO:0022857">
    <property type="term" value="F:transmembrane transporter activity"/>
    <property type="evidence" value="ECO:0007669"/>
    <property type="project" value="InterPro"/>
</dbReference>
<feature type="transmembrane region" description="Helical" evidence="5">
    <location>
        <begin position="85"/>
        <end position="103"/>
    </location>
</feature>
<dbReference type="Proteomes" id="UP000290439">
    <property type="component" value="Chromosome"/>
</dbReference>
<evidence type="ECO:0000256" key="3">
    <source>
        <dbReference type="ARBA" id="ARBA00022989"/>
    </source>
</evidence>
<keyword evidence="4 5" id="KW-0472">Membrane</keyword>
<evidence type="ECO:0000256" key="4">
    <source>
        <dbReference type="ARBA" id="ARBA00023136"/>
    </source>
</evidence>
<dbReference type="SUPFAM" id="SSF103473">
    <property type="entry name" value="MFS general substrate transporter"/>
    <property type="match status" value="1"/>
</dbReference>
<dbReference type="InterPro" id="IPR036259">
    <property type="entry name" value="MFS_trans_sf"/>
</dbReference>